<evidence type="ECO:0000313" key="1">
    <source>
        <dbReference type="EMBL" id="XPM62078.1"/>
    </source>
</evidence>
<name>A0ACD5GMG2_9CYAN</name>
<keyword evidence="2" id="KW-1185">Reference proteome</keyword>
<evidence type="ECO:0000313" key="2">
    <source>
        <dbReference type="Proteomes" id="UP000095472"/>
    </source>
</evidence>
<proteinExistence type="predicted"/>
<reference evidence="1 2" key="1">
    <citation type="journal article" date="2016" name="Genome Announc.">
        <title>Draft Genome Sequence of the Thermotolerant Cyanobacterium Desertifilum sp. IPPAS B-1220.</title>
        <authorList>
            <person name="Mironov K.S."/>
            <person name="Sinetova M.A."/>
            <person name="Bolatkhan K."/>
            <person name="Zayadan B.K."/>
            <person name="Ustinova V.V."/>
            <person name="Kupriyanova E.V."/>
            <person name="Skrypnik A.N."/>
            <person name="Gogoleva N.E."/>
            <person name="Gogolev Y.V."/>
            <person name="Los D.A."/>
        </authorList>
    </citation>
    <scope>NUCLEOTIDE SEQUENCE [LARGE SCALE GENOMIC DNA]</scope>
    <source>
        <strain evidence="1 2">IPPAS B-1220</strain>
    </source>
</reference>
<accession>A0ACD5GMG2</accession>
<organism evidence="1 2">
    <name type="scientific">Desertifilum tharense IPPAS B-1220</name>
    <dbReference type="NCBI Taxonomy" id="1781255"/>
    <lineage>
        <taxon>Bacteria</taxon>
        <taxon>Bacillati</taxon>
        <taxon>Cyanobacteriota</taxon>
        <taxon>Cyanophyceae</taxon>
        <taxon>Desertifilales</taxon>
        <taxon>Desertifilaceae</taxon>
        <taxon>Desertifilum</taxon>
    </lineage>
</organism>
<dbReference type="EMBL" id="CP182909">
    <property type="protein sequence ID" value="XPM62078.1"/>
    <property type="molecule type" value="Genomic_DNA"/>
</dbReference>
<protein>
    <submittedName>
        <fullName evidence="1">Uncharacterized protein</fullName>
    </submittedName>
</protein>
<gene>
    <name evidence="1" type="ORF">BH720_019555</name>
</gene>
<sequence length="108" mass="11523">MAVSDPIIDSFSQTLSGITVALGEDAKGQGGSINLVAERLRVFNGGQIISSTDGEGDAGSVNLRVNRLEVQGSSQLLVEGNNKLFLLVSRLLQLLILMRVRFGLLLIQ</sequence>
<dbReference type="Proteomes" id="UP000095472">
    <property type="component" value="Chromosome"/>
</dbReference>